<dbReference type="InParanoid" id="E9FXM1"/>
<dbReference type="Pfam" id="PF14559">
    <property type="entry name" value="TPR_19"/>
    <property type="match status" value="1"/>
</dbReference>
<dbReference type="KEGG" id="dpx:DAPPUDRAFT_42693"/>
<dbReference type="SMART" id="SM00028">
    <property type="entry name" value="TPR"/>
    <property type="match status" value="6"/>
</dbReference>
<reference evidence="2 3" key="1">
    <citation type="journal article" date="2011" name="Science">
        <title>The ecoresponsive genome of Daphnia pulex.</title>
        <authorList>
            <person name="Colbourne J.K."/>
            <person name="Pfrender M.E."/>
            <person name="Gilbert D."/>
            <person name="Thomas W.K."/>
            <person name="Tucker A."/>
            <person name="Oakley T.H."/>
            <person name="Tokishita S."/>
            <person name="Aerts A."/>
            <person name="Arnold G.J."/>
            <person name="Basu M.K."/>
            <person name="Bauer D.J."/>
            <person name="Caceres C.E."/>
            <person name="Carmel L."/>
            <person name="Casola C."/>
            <person name="Choi J.H."/>
            <person name="Detter J.C."/>
            <person name="Dong Q."/>
            <person name="Dusheyko S."/>
            <person name="Eads B.D."/>
            <person name="Frohlich T."/>
            <person name="Geiler-Samerotte K.A."/>
            <person name="Gerlach D."/>
            <person name="Hatcher P."/>
            <person name="Jogdeo S."/>
            <person name="Krijgsveld J."/>
            <person name="Kriventseva E.V."/>
            <person name="Kultz D."/>
            <person name="Laforsch C."/>
            <person name="Lindquist E."/>
            <person name="Lopez J."/>
            <person name="Manak J.R."/>
            <person name="Muller J."/>
            <person name="Pangilinan J."/>
            <person name="Patwardhan R.P."/>
            <person name="Pitluck S."/>
            <person name="Pritham E.J."/>
            <person name="Rechtsteiner A."/>
            <person name="Rho M."/>
            <person name="Rogozin I.B."/>
            <person name="Sakarya O."/>
            <person name="Salamov A."/>
            <person name="Schaack S."/>
            <person name="Shapiro H."/>
            <person name="Shiga Y."/>
            <person name="Skalitzky C."/>
            <person name="Smith Z."/>
            <person name="Souvorov A."/>
            <person name="Sung W."/>
            <person name="Tang Z."/>
            <person name="Tsuchiya D."/>
            <person name="Tu H."/>
            <person name="Vos H."/>
            <person name="Wang M."/>
            <person name="Wolf Y.I."/>
            <person name="Yamagata H."/>
            <person name="Yamada T."/>
            <person name="Ye Y."/>
            <person name="Shaw J.R."/>
            <person name="Andrews J."/>
            <person name="Crease T.J."/>
            <person name="Tang H."/>
            <person name="Lucas S.M."/>
            <person name="Robertson H.M."/>
            <person name="Bork P."/>
            <person name="Koonin E.V."/>
            <person name="Zdobnov E.M."/>
            <person name="Grigoriev I.V."/>
            <person name="Lynch M."/>
            <person name="Boore J.L."/>
        </authorList>
    </citation>
    <scope>NUCLEOTIDE SEQUENCE [LARGE SCALE GENOMIC DNA]</scope>
</reference>
<evidence type="ECO:0000313" key="2">
    <source>
        <dbReference type="EMBL" id="EFX88111.1"/>
    </source>
</evidence>
<dbReference type="InterPro" id="IPR011990">
    <property type="entry name" value="TPR-like_helical_dom_sf"/>
</dbReference>
<dbReference type="GO" id="GO:0006383">
    <property type="term" value="P:transcription by RNA polymerase III"/>
    <property type="evidence" value="ECO:0000318"/>
    <property type="project" value="GO_Central"/>
</dbReference>
<accession>E9FXM1</accession>
<dbReference type="HOGENOM" id="CLU_002391_1_1_1"/>
<feature type="repeat" description="TPR" evidence="1">
    <location>
        <begin position="632"/>
        <end position="665"/>
    </location>
</feature>
<feature type="repeat" description="TPR" evidence="1">
    <location>
        <begin position="302"/>
        <end position="335"/>
    </location>
</feature>
<feature type="repeat" description="TPR" evidence="1">
    <location>
        <begin position="65"/>
        <end position="98"/>
    </location>
</feature>
<evidence type="ECO:0000256" key="1">
    <source>
        <dbReference type="PROSITE-ProRule" id="PRU00339"/>
    </source>
</evidence>
<protein>
    <recommendedName>
        <fullName evidence="4">General transcription factor 3C polypeptide 3</fullName>
    </recommendedName>
</protein>
<dbReference type="STRING" id="6669.E9FXM1"/>
<proteinExistence type="predicted"/>
<dbReference type="Gene3D" id="1.25.40.10">
    <property type="entry name" value="Tetratricopeptide repeat domain"/>
    <property type="match status" value="3"/>
</dbReference>
<dbReference type="PANTHER" id="PTHR23082">
    <property type="entry name" value="TRANSCRIPTION INITIATION FACTOR IIIC TFIIIC , POLYPEPTIDE 3-RELATED"/>
    <property type="match status" value="1"/>
</dbReference>
<dbReference type="AlphaFoldDB" id="E9FXM1"/>
<sequence>MGEANLRYARGEKKDAMDLCKEVIRQAPSYAEPFQTLSMFYEDQGDFEKSYQLSLIAAYLAPQEADEWLRLAEVCLNRRDEVQAMKCLAKAVQADPTNLQIHQYRCNVLESIGAEKEQLKAFLSMLRGVQPEDEQKKNEWVELAEKIARMYFASGHLHSARRALSNALVTCADNFKMEHFNLLLELQISTKHYLDVIKTLNRHCGLVFNNKIIDEIDLEETESMELTKELPLDILSKLCIALVYSNKQEFAFPLIETFMEHDVERFGDIYLDVAEALVEKEFHQQALTLLEVLTQSKSFSQAAVWLKYANCLNALNRADEAIVAFRHVIHLVPSSEDARISLAELLTKLGRHEDALEAVTQDSEATRIEASVLHHKCLLLLKEGKMNQFIAAYKLLMMRHARNIKSKDEVYKACGAKKVGWESADEDSDDEELEFGASSIELEEEYRLLRLTCEYLFKEQRLVELERICFTALTSTLFRRKREICREIQFITLQVCLAKGDSYYAYNLARGLLLRNNLYNHRAWNLMIQVIMRGDDVRYNRFLVRLLLKHPEHVCLSVLNGHACVASGTYKYALDEYMSACKIEPNNPLFLLLSAIVLVQLTCQKFSSGKHSLVTQASSFFDAYLKSRGDCQEVYYNIGRGMHQLGLLSHALDFYKKALQHKPSVTHGEKAHVFDLSKEIAFNLSLIYRSADFSNSGNDIARMYLDKYITI</sequence>
<evidence type="ECO:0008006" key="4">
    <source>
        <dbReference type="Google" id="ProtNLM"/>
    </source>
</evidence>
<dbReference type="PhylomeDB" id="E9FXM1"/>
<dbReference type="SUPFAM" id="SSF48452">
    <property type="entry name" value="TPR-like"/>
    <property type="match status" value="2"/>
</dbReference>
<dbReference type="OrthoDB" id="151490at2759"/>
<name>E9FXM1_DAPPU</name>
<organism evidence="2 3">
    <name type="scientific">Daphnia pulex</name>
    <name type="common">Water flea</name>
    <dbReference type="NCBI Taxonomy" id="6669"/>
    <lineage>
        <taxon>Eukaryota</taxon>
        <taxon>Metazoa</taxon>
        <taxon>Ecdysozoa</taxon>
        <taxon>Arthropoda</taxon>
        <taxon>Crustacea</taxon>
        <taxon>Branchiopoda</taxon>
        <taxon>Diplostraca</taxon>
        <taxon>Cladocera</taxon>
        <taxon>Anomopoda</taxon>
        <taxon>Daphniidae</taxon>
        <taxon>Daphnia</taxon>
    </lineage>
</organism>
<dbReference type="EMBL" id="GL732526">
    <property type="protein sequence ID" value="EFX88111.1"/>
    <property type="molecule type" value="Genomic_DNA"/>
</dbReference>
<dbReference type="Proteomes" id="UP000000305">
    <property type="component" value="Unassembled WGS sequence"/>
</dbReference>
<keyword evidence="1" id="KW-0802">TPR repeat</keyword>
<keyword evidence="3" id="KW-1185">Reference proteome</keyword>
<dbReference type="GO" id="GO:0000127">
    <property type="term" value="C:transcription factor TFIIIC complex"/>
    <property type="evidence" value="ECO:0000318"/>
    <property type="project" value="GO_Central"/>
</dbReference>
<dbReference type="InterPro" id="IPR039340">
    <property type="entry name" value="Tfc4/TFIIIC-102/Sfc4"/>
</dbReference>
<dbReference type="PROSITE" id="PS50005">
    <property type="entry name" value="TPR"/>
    <property type="match status" value="3"/>
</dbReference>
<dbReference type="InterPro" id="IPR019734">
    <property type="entry name" value="TPR_rpt"/>
</dbReference>
<gene>
    <name evidence="2" type="ORF">DAPPUDRAFT_42693</name>
</gene>
<dbReference type="eggNOG" id="KOG2076">
    <property type="taxonomic scope" value="Eukaryota"/>
</dbReference>
<dbReference type="OMA" id="SSPNMKF"/>
<evidence type="ECO:0000313" key="3">
    <source>
        <dbReference type="Proteomes" id="UP000000305"/>
    </source>
</evidence>
<dbReference type="PANTHER" id="PTHR23082:SF0">
    <property type="entry name" value="GENERAL TRANSCRIPTION FACTOR 3C POLYPEPTIDE 3"/>
    <property type="match status" value="1"/>
</dbReference>
<dbReference type="FunCoup" id="E9FXM1">
    <property type="interactions" value="1573"/>
</dbReference>
<dbReference type="FunFam" id="1.25.40.10:FF:002620">
    <property type="entry name" value="Uncharacterized protein"/>
    <property type="match status" value="1"/>
</dbReference>